<keyword evidence="2" id="KW-1185">Reference proteome</keyword>
<dbReference type="OrthoDB" id="821958at2"/>
<dbReference type="RefSeq" id="WP_139235832.1">
    <property type="nucleotide sequence ID" value="NZ_FPBF01000001.1"/>
</dbReference>
<organism evidence="1 2">
    <name type="scientific">Algoriphagus locisalis</name>
    <dbReference type="NCBI Taxonomy" id="305507"/>
    <lineage>
        <taxon>Bacteria</taxon>
        <taxon>Pseudomonadati</taxon>
        <taxon>Bacteroidota</taxon>
        <taxon>Cytophagia</taxon>
        <taxon>Cytophagales</taxon>
        <taxon>Cyclobacteriaceae</taxon>
        <taxon>Algoriphagus</taxon>
    </lineage>
</organism>
<reference evidence="2" key="1">
    <citation type="submission" date="2016-10" db="EMBL/GenBank/DDBJ databases">
        <authorList>
            <person name="Varghese N."/>
            <person name="Submissions S."/>
        </authorList>
    </citation>
    <scope>NUCLEOTIDE SEQUENCE [LARGE SCALE GENOMIC DNA]</scope>
    <source>
        <strain evidence="2">DSM 23445</strain>
    </source>
</reference>
<dbReference type="EMBL" id="FPBF01000001">
    <property type="protein sequence ID" value="SFT46380.1"/>
    <property type="molecule type" value="Genomic_DNA"/>
</dbReference>
<name>A0A1I6Y7E5_9BACT</name>
<sequence>MGIIQSSMLGRITGSMGNLVFYQLNGKTVVRQKPGPRKKPASERQLYQQKAFSIGQKFVTPLREALNFTMTKKRASFGSGTSRTLSWLIKNAIVPEDKVPVLYPERVKISKGWLVGMDSPIVAREGASIKITWQANAWQGSAREEDKLFVIAYAPESKRVYTVYEGNYRKSGEQLIELPWSEPELGEVFIYAAFYAQDGCVREFSDSICLGRI</sequence>
<dbReference type="Pfam" id="PF19781">
    <property type="entry name" value="DUF6266"/>
    <property type="match status" value="1"/>
</dbReference>
<evidence type="ECO:0000313" key="2">
    <source>
        <dbReference type="Proteomes" id="UP000199673"/>
    </source>
</evidence>
<dbReference type="AlphaFoldDB" id="A0A1I6Y7E5"/>
<accession>A0A1I6Y7E5</accession>
<protein>
    <submittedName>
        <fullName evidence="1">Uncharacterized protein</fullName>
    </submittedName>
</protein>
<dbReference type="Proteomes" id="UP000199673">
    <property type="component" value="Unassembled WGS sequence"/>
</dbReference>
<evidence type="ECO:0000313" key="1">
    <source>
        <dbReference type="EMBL" id="SFT46380.1"/>
    </source>
</evidence>
<proteinExistence type="predicted"/>
<gene>
    <name evidence="1" type="ORF">SAMN04489724_0859</name>
</gene>
<dbReference type="STRING" id="305507.SAMN04489724_0859"/>
<dbReference type="InterPro" id="IPR046233">
    <property type="entry name" value="DUF6266"/>
</dbReference>